<dbReference type="Pfam" id="PF16555">
    <property type="entry name" value="GramPos_pilinD1"/>
    <property type="match status" value="1"/>
</dbReference>
<comment type="caution">
    <text evidence="10">The sequence shown here is derived from an EMBL/GenBank/DDBJ whole genome shotgun (WGS) entry which is preliminary data.</text>
</comment>
<evidence type="ECO:0000256" key="2">
    <source>
        <dbReference type="ARBA" id="ARBA00022525"/>
    </source>
</evidence>
<feature type="domain" description="Gram-positive cocci surface proteins LPxTG" evidence="7">
    <location>
        <begin position="328"/>
        <end position="358"/>
    </location>
</feature>
<evidence type="ECO:0000256" key="6">
    <source>
        <dbReference type="SAM" id="SignalP"/>
    </source>
</evidence>
<proteinExistence type="predicted"/>
<evidence type="ECO:0000256" key="4">
    <source>
        <dbReference type="ARBA" id="ARBA00023088"/>
    </source>
</evidence>
<evidence type="ECO:0000259" key="8">
    <source>
        <dbReference type="Pfam" id="PF16555"/>
    </source>
</evidence>
<dbReference type="Gene3D" id="2.60.40.10">
    <property type="entry name" value="Immunoglobulins"/>
    <property type="match status" value="2"/>
</dbReference>
<evidence type="ECO:0000256" key="5">
    <source>
        <dbReference type="SAM" id="Phobius"/>
    </source>
</evidence>
<evidence type="ECO:0000259" key="7">
    <source>
        <dbReference type="Pfam" id="PF00746"/>
    </source>
</evidence>
<accession>A0ABW4CIZ9</accession>
<dbReference type="Proteomes" id="UP001597196">
    <property type="component" value="Unassembled WGS sequence"/>
</dbReference>
<keyword evidence="2" id="KW-0964">Secreted</keyword>
<keyword evidence="5" id="KW-0472">Membrane</keyword>
<name>A0ABW4CIZ9_9LACO</name>
<organism evidence="10 11">
    <name type="scientific">Lacticaseibacillus mingshuiensis</name>
    <dbReference type="NCBI Taxonomy" id="2799574"/>
    <lineage>
        <taxon>Bacteria</taxon>
        <taxon>Bacillati</taxon>
        <taxon>Bacillota</taxon>
        <taxon>Bacilli</taxon>
        <taxon>Lactobacillales</taxon>
        <taxon>Lactobacillaceae</taxon>
        <taxon>Lacticaseibacillus</taxon>
    </lineage>
</organism>
<dbReference type="Pfam" id="PF00746">
    <property type="entry name" value="Gram_pos_anchor"/>
    <property type="match status" value="1"/>
</dbReference>
<feature type="domain" description="SpaA-like prealbumin fold" evidence="9">
    <location>
        <begin position="193"/>
        <end position="300"/>
    </location>
</feature>
<dbReference type="InterPro" id="IPR041033">
    <property type="entry name" value="SpaA_PFL_dom_1"/>
</dbReference>
<keyword evidence="3 6" id="KW-0732">Signal</keyword>
<keyword evidence="5" id="KW-1133">Transmembrane helix</keyword>
<evidence type="ECO:0000256" key="3">
    <source>
        <dbReference type="ARBA" id="ARBA00022729"/>
    </source>
</evidence>
<feature type="transmembrane region" description="Helical" evidence="5">
    <location>
        <begin position="333"/>
        <end position="354"/>
    </location>
</feature>
<dbReference type="Pfam" id="PF17802">
    <property type="entry name" value="SpaA"/>
    <property type="match status" value="1"/>
</dbReference>
<evidence type="ECO:0000313" key="11">
    <source>
        <dbReference type="Proteomes" id="UP001597196"/>
    </source>
</evidence>
<protein>
    <submittedName>
        <fullName evidence="10">Pilin N-terminal domain-containing protein</fullName>
    </submittedName>
</protein>
<evidence type="ECO:0000259" key="9">
    <source>
        <dbReference type="Pfam" id="PF17802"/>
    </source>
</evidence>
<keyword evidence="1" id="KW-0134">Cell wall</keyword>
<dbReference type="EMBL" id="JBHTOC010000019">
    <property type="protein sequence ID" value="MFD1430870.1"/>
    <property type="molecule type" value="Genomic_DNA"/>
</dbReference>
<dbReference type="RefSeq" id="WP_203628408.1">
    <property type="nucleotide sequence ID" value="NZ_BOLQ01000027.1"/>
</dbReference>
<keyword evidence="11" id="KW-1185">Reference proteome</keyword>
<evidence type="ECO:0000256" key="1">
    <source>
        <dbReference type="ARBA" id="ARBA00022512"/>
    </source>
</evidence>
<dbReference type="InterPro" id="IPR032364">
    <property type="entry name" value="GramPos_pilinD1_N"/>
</dbReference>
<feature type="domain" description="Gram-positive pilin subunit D1 N-terminal" evidence="8">
    <location>
        <begin position="52"/>
        <end position="186"/>
    </location>
</feature>
<reference evidence="11" key="1">
    <citation type="journal article" date="2019" name="Int. J. Syst. Evol. Microbiol.">
        <title>The Global Catalogue of Microorganisms (GCM) 10K type strain sequencing project: providing services to taxonomists for standard genome sequencing and annotation.</title>
        <authorList>
            <consortium name="The Broad Institute Genomics Platform"/>
            <consortium name="The Broad Institute Genome Sequencing Center for Infectious Disease"/>
            <person name="Wu L."/>
            <person name="Ma J."/>
        </authorList>
    </citation>
    <scope>NUCLEOTIDE SEQUENCE [LARGE SCALE GENOMIC DNA]</scope>
    <source>
        <strain evidence="11">CCM 8980</strain>
    </source>
</reference>
<feature type="chain" id="PRO_5047226783" evidence="6">
    <location>
        <begin position="25"/>
        <end position="360"/>
    </location>
</feature>
<feature type="signal peptide" evidence="6">
    <location>
        <begin position="1"/>
        <end position="24"/>
    </location>
</feature>
<gene>
    <name evidence="10" type="ORF">ACFQ4P_11540</name>
</gene>
<dbReference type="NCBIfam" id="TIGR01167">
    <property type="entry name" value="LPXTG_anchor"/>
    <property type="match status" value="1"/>
</dbReference>
<keyword evidence="5" id="KW-0812">Transmembrane</keyword>
<dbReference type="InterPro" id="IPR019931">
    <property type="entry name" value="LPXTG_anchor"/>
</dbReference>
<dbReference type="InterPro" id="IPR013783">
    <property type="entry name" value="Ig-like_fold"/>
</dbReference>
<keyword evidence="4" id="KW-0572">Peptidoglycan-anchor</keyword>
<evidence type="ECO:0000313" key="10">
    <source>
        <dbReference type="EMBL" id="MFD1430870.1"/>
    </source>
</evidence>
<sequence>MKNSLVKKALIVIGAALLALPLAANGLNATTVKADGETQKVTLTKYVSASNQPTGNPVPVDTLPATADKANNARVDGAEYSVYDVTAQYWSKIKDGTLTAADANQADDNGKTTVFDLTDLKSVQSDTTKNGQVTFDLPESSNGQSAVYLFRETKTPAGYKTSFDFVLSLPVKEPASDGVAYVYPKEQVDKTYKLKFTKVDETNTATALAGAKFFIKQGDLYASIKGSENAELTDLPSGASDVSWGSKDQATTFVSNDKGEFGFEANPEATVDDVLTGLDPDKSYTIEEVAAPNGYNKDAAIDGKAAADASVKPGDNATTVTDTPEGILPHTGGAGIVAFVVLGVALIALGGVAYNKRRAA</sequence>